<dbReference type="NCBIfam" id="TIGR01563">
    <property type="entry name" value="gp16_SPP1"/>
    <property type="match status" value="1"/>
</dbReference>
<protein>
    <submittedName>
        <fullName evidence="1">Phage head closure protein</fullName>
    </submittedName>
</protein>
<dbReference type="InterPro" id="IPR038666">
    <property type="entry name" value="SSP1_head-tail_sf"/>
</dbReference>
<evidence type="ECO:0000313" key="1">
    <source>
        <dbReference type="EMBL" id="MCA1857451.1"/>
    </source>
</evidence>
<dbReference type="Gene3D" id="2.40.10.270">
    <property type="entry name" value="Bacteriophage SPP1 head-tail adaptor protein"/>
    <property type="match status" value="1"/>
</dbReference>
<name>A0ABS7YET0_9BURK</name>
<dbReference type="EMBL" id="JAHYBX010000007">
    <property type="protein sequence ID" value="MCA1857451.1"/>
    <property type="molecule type" value="Genomic_DNA"/>
</dbReference>
<reference evidence="1 2" key="1">
    <citation type="submission" date="2021-07" db="EMBL/GenBank/DDBJ databases">
        <title>Characterization of Violacein-producing bacteria and related species.</title>
        <authorList>
            <person name="Wilson H.S."/>
            <person name="De Leon M.E."/>
        </authorList>
    </citation>
    <scope>NUCLEOTIDE SEQUENCE [LARGE SCALE GENOMIC DNA]</scope>
    <source>
        <strain evidence="1 2">HSC-2F05</strain>
    </source>
</reference>
<dbReference type="InterPro" id="IPR008767">
    <property type="entry name" value="Phage_SPP1_head-tail_adaptor"/>
</dbReference>
<keyword evidence="2" id="KW-1185">Reference proteome</keyword>
<evidence type="ECO:0000313" key="2">
    <source>
        <dbReference type="Proteomes" id="UP001198602"/>
    </source>
</evidence>
<proteinExistence type="predicted"/>
<accession>A0ABS7YET0</accession>
<dbReference type="RefSeq" id="WP_225239670.1">
    <property type="nucleotide sequence ID" value="NZ_JAHYBX010000007.1"/>
</dbReference>
<organism evidence="1 2">
    <name type="scientific">Massilia hydrophila</name>
    <dbReference type="NCBI Taxonomy" id="3044279"/>
    <lineage>
        <taxon>Bacteria</taxon>
        <taxon>Pseudomonadati</taxon>
        <taxon>Pseudomonadota</taxon>
        <taxon>Betaproteobacteria</taxon>
        <taxon>Burkholderiales</taxon>
        <taxon>Oxalobacteraceae</taxon>
        <taxon>Telluria group</taxon>
        <taxon>Massilia</taxon>
    </lineage>
</organism>
<gene>
    <name evidence="1" type="ORF">LE190_16175</name>
</gene>
<sequence>MNEKITLQTPPAGRDAIGQIVGGWESVTPDVWADVRFQTGAEVLRGGLPVSTVRISVMVRARSDIDNTMRIVHKGIGYDIKAVLPNAKDRRFMFLVCEAAK</sequence>
<dbReference type="Proteomes" id="UP001198602">
    <property type="component" value="Unassembled WGS sequence"/>
</dbReference>
<dbReference type="Pfam" id="PF05521">
    <property type="entry name" value="Phage_HCP"/>
    <property type="match status" value="1"/>
</dbReference>
<comment type="caution">
    <text evidence="1">The sequence shown here is derived from an EMBL/GenBank/DDBJ whole genome shotgun (WGS) entry which is preliminary data.</text>
</comment>